<comment type="caution">
    <text evidence="8">The sequence shown here is derived from an EMBL/GenBank/DDBJ whole genome shotgun (WGS) entry which is preliminary data.</text>
</comment>
<keyword evidence="9" id="KW-1185">Reference proteome</keyword>
<name>A0ABR3R3I0_9PLEO</name>
<dbReference type="Proteomes" id="UP001521785">
    <property type="component" value="Unassembled WGS sequence"/>
</dbReference>
<dbReference type="PANTHER" id="PTHR22960:SF0">
    <property type="entry name" value="MOLYBDENUM COFACTOR BIOSYNTHESIS PROTEIN 1"/>
    <property type="match status" value="1"/>
</dbReference>
<dbReference type="EC" id="4.6.1.17" evidence="3"/>
<evidence type="ECO:0000313" key="9">
    <source>
        <dbReference type="Proteomes" id="UP001521785"/>
    </source>
</evidence>
<feature type="compositionally biased region" description="Polar residues" evidence="6">
    <location>
        <begin position="237"/>
        <end position="253"/>
    </location>
</feature>
<evidence type="ECO:0000256" key="5">
    <source>
        <dbReference type="ARBA" id="ARBA00023239"/>
    </source>
</evidence>
<dbReference type="InterPro" id="IPR047594">
    <property type="entry name" value="MoaC_bact/euk"/>
</dbReference>
<dbReference type="InterPro" id="IPR050105">
    <property type="entry name" value="MoCo_biosynth_MoaA/MoaC"/>
</dbReference>
<accession>A0ABR3R3I0</accession>
<evidence type="ECO:0000256" key="2">
    <source>
        <dbReference type="ARBA" id="ARBA00005046"/>
    </source>
</evidence>
<dbReference type="PANTHER" id="PTHR22960">
    <property type="entry name" value="MOLYBDOPTERIN COFACTOR SYNTHESIS PROTEIN A"/>
    <property type="match status" value="1"/>
</dbReference>
<protein>
    <recommendedName>
        <fullName evidence="3">cyclic pyranopterin monophosphate synthase</fullName>
        <ecNumber evidence="3">4.6.1.17</ecNumber>
    </recommendedName>
</protein>
<dbReference type="SUPFAM" id="SSF55040">
    <property type="entry name" value="Molybdenum cofactor biosynthesis protein C, MoaC"/>
    <property type="match status" value="1"/>
</dbReference>
<dbReference type="Gene3D" id="3.30.70.640">
    <property type="entry name" value="Molybdopterin cofactor biosynthesis C (MoaC) domain"/>
    <property type="match status" value="1"/>
</dbReference>
<keyword evidence="5" id="KW-0456">Lyase</keyword>
<organism evidence="8 9">
    <name type="scientific">Paraconiothyrium brasiliense</name>
    <dbReference type="NCBI Taxonomy" id="300254"/>
    <lineage>
        <taxon>Eukaryota</taxon>
        <taxon>Fungi</taxon>
        <taxon>Dikarya</taxon>
        <taxon>Ascomycota</taxon>
        <taxon>Pezizomycotina</taxon>
        <taxon>Dothideomycetes</taxon>
        <taxon>Pleosporomycetidae</taxon>
        <taxon>Pleosporales</taxon>
        <taxon>Massarineae</taxon>
        <taxon>Didymosphaeriaceae</taxon>
        <taxon>Paraconiothyrium</taxon>
    </lineage>
</organism>
<feature type="compositionally biased region" description="Basic and acidic residues" evidence="6">
    <location>
        <begin position="524"/>
        <end position="538"/>
    </location>
</feature>
<evidence type="ECO:0000313" key="8">
    <source>
        <dbReference type="EMBL" id="KAL1598937.1"/>
    </source>
</evidence>
<dbReference type="EMBL" id="JAKJXO020000011">
    <property type="protein sequence ID" value="KAL1598937.1"/>
    <property type="molecule type" value="Genomic_DNA"/>
</dbReference>
<feature type="region of interest" description="Disordered" evidence="6">
    <location>
        <begin position="489"/>
        <end position="564"/>
    </location>
</feature>
<dbReference type="InterPro" id="IPR002820">
    <property type="entry name" value="Mopterin_CF_biosynth-C_dom"/>
</dbReference>
<evidence type="ECO:0000256" key="3">
    <source>
        <dbReference type="ARBA" id="ARBA00012575"/>
    </source>
</evidence>
<feature type="region of interest" description="Disordered" evidence="6">
    <location>
        <begin position="733"/>
        <end position="756"/>
    </location>
</feature>
<sequence>MARGLQVETIGEPIKDLEWQLKVTKKSPLYMADSNRFEAWHERVTAKSKGKAGPESARAKWRRNKEITSAAMKNEEHRKKLEHNWKAKIHELELSLLTFKYQLEYYAPGGPEWCLEDLDAEKLRLDAEAAKLREESMQVKAADEARAERSAAKRAERRQRESVKRDQKRLERGHAKVRWDNALCQIWRRDLEAAKKAEAAPETEAEGSTLLDTALLAQEMEVPELQRLIERQDSPKKTLQGTNHQSGEASTQLPRLRAQDSKVEKLIAHWGALKRDREVITQQHPRTLDLHGVERQLRKVPRIEEEDKLVRGDLPESHLASLEASSNGHDHAKMQAPDERQAYNDRKTLDFSLTVAEREPYLIEASSAAQEAVNQREIGLGCNITRSVKENEACNTMKNMNLTGEKNEGNPEPTARDAGLVDAQLEDVIPKQQDLTAEVRQQQLRDIQQSIVQMKKLASASKSDGLGLATARKIEATLRELEKEAITVEQQTEPAVKSKKPAEKPVPLIQWSNQNPNAVYHQYPRKEQTEKSARDFEHSNPAQPLRAWPSPSPEAPSTRSLSDQLRAQLSASQQVKIDDDLTVDVEADIAELQKQLFELSQRLKKDYPLMDTLPYEVWKSKQRKTLQTWLRILVWKWQTRNDDRAAESAEPDVDVSQDVRALLDQMVLDHDLNQRAAARMAKRWAEVFMRKEVRKLGVDRGDVAEELNWAQMDAGLGFLQDEGAALDEEQAKARDAANAVENDKRKPKQHIPDGLPFTWQGKGQGYRIGANHAWQAVGASAYHTLAFRRQYSSWKGTGTPEIERDPFSSSAEKPGVLPTPTPMLPHLTSSGAAHMVSVSSKPHTPRTAIATGTIWFSNSQPLSLIQSASNKKGDVLSVSRVAGIMAAKQTPSLIPLCHPISLTHVGVTLHIFPSSSPDHERNFGGIVVESKVQCVGQTGVEMEALTSVMGAALSVVDMCKAVDKGIRIDNVRVVLKEGGRNGTWREEGWESQGEE</sequence>
<evidence type="ECO:0000259" key="7">
    <source>
        <dbReference type="Pfam" id="PF01967"/>
    </source>
</evidence>
<keyword evidence="4" id="KW-0501">Molybdenum cofactor biosynthesis</keyword>
<dbReference type="NCBIfam" id="NF006870">
    <property type="entry name" value="PRK09364.1"/>
    <property type="match status" value="1"/>
</dbReference>
<dbReference type="CDD" id="cd01420">
    <property type="entry name" value="MoaC_PE"/>
    <property type="match status" value="1"/>
</dbReference>
<reference evidence="8 9" key="1">
    <citation type="submission" date="2024-02" db="EMBL/GenBank/DDBJ databases">
        <title>De novo assembly and annotation of 12 fungi associated with fruit tree decline syndrome in Ontario, Canada.</title>
        <authorList>
            <person name="Sulman M."/>
            <person name="Ellouze W."/>
            <person name="Ilyukhin E."/>
        </authorList>
    </citation>
    <scope>NUCLEOTIDE SEQUENCE [LARGE SCALE GENOMIC DNA]</scope>
    <source>
        <strain evidence="8 9">M42-189</strain>
    </source>
</reference>
<feature type="region of interest" description="Disordered" evidence="6">
    <location>
        <begin position="823"/>
        <end position="843"/>
    </location>
</feature>
<comment type="pathway">
    <text evidence="2">Cofactor biosynthesis; molybdopterin biosynthesis.</text>
</comment>
<dbReference type="NCBIfam" id="TIGR00581">
    <property type="entry name" value="moaC"/>
    <property type="match status" value="1"/>
</dbReference>
<dbReference type="InterPro" id="IPR036522">
    <property type="entry name" value="MoaC_sf"/>
</dbReference>
<evidence type="ECO:0000256" key="4">
    <source>
        <dbReference type="ARBA" id="ARBA00023150"/>
    </source>
</evidence>
<evidence type="ECO:0000256" key="6">
    <source>
        <dbReference type="SAM" id="MobiDB-lite"/>
    </source>
</evidence>
<evidence type="ECO:0000256" key="1">
    <source>
        <dbReference type="ARBA" id="ARBA00001637"/>
    </source>
</evidence>
<dbReference type="Pfam" id="PF01967">
    <property type="entry name" value="MoaC"/>
    <property type="match status" value="1"/>
</dbReference>
<proteinExistence type="predicted"/>
<feature type="compositionally biased region" description="Polar residues" evidence="6">
    <location>
        <begin position="555"/>
        <end position="564"/>
    </location>
</feature>
<feature type="region of interest" description="Disordered" evidence="6">
    <location>
        <begin position="232"/>
        <end position="257"/>
    </location>
</feature>
<feature type="domain" description="Molybdopterin cofactor biosynthesis C (MoaC)" evidence="7">
    <location>
        <begin position="835"/>
        <end position="979"/>
    </location>
</feature>
<dbReference type="InterPro" id="IPR023045">
    <property type="entry name" value="MoaC"/>
</dbReference>
<feature type="region of interest" description="Disordered" evidence="6">
    <location>
        <begin position="135"/>
        <end position="171"/>
    </location>
</feature>
<comment type="catalytic activity">
    <reaction evidence="1">
        <text>(8S)-3',8-cyclo-7,8-dihydroguanosine 5'-triphosphate = cyclic pyranopterin phosphate + diphosphate</text>
        <dbReference type="Rhea" id="RHEA:49580"/>
        <dbReference type="ChEBI" id="CHEBI:33019"/>
        <dbReference type="ChEBI" id="CHEBI:59648"/>
        <dbReference type="ChEBI" id="CHEBI:131766"/>
        <dbReference type="EC" id="4.6.1.17"/>
    </reaction>
</comment>
<gene>
    <name evidence="8" type="ORF">SLS60_008082</name>
</gene>